<feature type="non-terminal residue" evidence="1">
    <location>
        <position position="75"/>
    </location>
</feature>
<organism evidence="1 2">
    <name type="scientific">Trifolium medium</name>
    <dbReference type="NCBI Taxonomy" id="97028"/>
    <lineage>
        <taxon>Eukaryota</taxon>
        <taxon>Viridiplantae</taxon>
        <taxon>Streptophyta</taxon>
        <taxon>Embryophyta</taxon>
        <taxon>Tracheophyta</taxon>
        <taxon>Spermatophyta</taxon>
        <taxon>Magnoliopsida</taxon>
        <taxon>eudicotyledons</taxon>
        <taxon>Gunneridae</taxon>
        <taxon>Pentapetalae</taxon>
        <taxon>rosids</taxon>
        <taxon>fabids</taxon>
        <taxon>Fabales</taxon>
        <taxon>Fabaceae</taxon>
        <taxon>Papilionoideae</taxon>
        <taxon>50 kb inversion clade</taxon>
        <taxon>NPAAA clade</taxon>
        <taxon>Hologalegina</taxon>
        <taxon>IRL clade</taxon>
        <taxon>Trifolieae</taxon>
        <taxon>Trifolium</taxon>
    </lineage>
</organism>
<comment type="caution">
    <text evidence="1">The sequence shown here is derived from an EMBL/GenBank/DDBJ whole genome shotgun (WGS) entry which is preliminary data.</text>
</comment>
<protein>
    <submittedName>
        <fullName evidence="1">Uncharacterized protein</fullName>
    </submittedName>
</protein>
<dbReference type="EMBL" id="LXQA010194950">
    <property type="protein sequence ID" value="MCI32372.1"/>
    <property type="molecule type" value="Genomic_DNA"/>
</dbReference>
<evidence type="ECO:0000313" key="1">
    <source>
        <dbReference type="EMBL" id="MCI32372.1"/>
    </source>
</evidence>
<reference evidence="1 2" key="1">
    <citation type="journal article" date="2018" name="Front. Plant Sci.">
        <title>Red Clover (Trifolium pratense) and Zigzag Clover (T. medium) - A Picture of Genomic Similarities and Differences.</title>
        <authorList>
            <person name="Dluhosova J."/>
            <person name="Istvanek J."/>
            <person name="Nedelnik J."/>
            <person name="Repkova J."/>
        </authorList>
    </citation>
    <scope>NUCLEOTIDE SEQUENCE [LARGE SCALE GENOMIC DNA]</scope>
    <source>
        <strain evidence="2">cv. 10/8</strain>
        <tissue evidence="1">Leaf</tissue>
    </source>
</reference>
<accession>A0A392R8E5</accession>
<name>A0A392R8E5_9FABA</name>
<dbReference type="AlphaFoldDB" id="A0A392R8E5"/>
<evidence type="ECO:0000313" key="2">
    <source>
        <dbReference type="Proteomes" id="UP000265520"/>
    </source>
</evidence>
<proteinExistence type="predicted"/>
<keyword evidence="2" id="KW-1185">Reference proteome</keyword>
<dbReference type="Proteomes" id="UP000265520">
    <property type="component" value="Unassembled WGS sequence"/>
</dbReference>
<sequence length="75" mass="8483">MDDYWFHEYIVSLLSVEEHVSIDELLGKQEPGVCYVQEDGYMKDSVDGGTKPELPSFTSSLHEKNAASYEKSLLP</sequence>